<dbReference type="FunFam" id="1.10.287.70:FF:000561">
    <property type="entry name" value="Uncharacterized protein"/>
    <property type="match status" value="1"/>
</dbReference>
<feature type="transmembrane region" description="Helical" evidence="12">
    <location>
        <begin position="173"/>
        <end position="191"/>
    </location>
</feature>
<dbReference type="GeneTree" id="ENSGT00940000156880"/>
<evidence type="ECO:0000256" key="8">
    <source>
        <dbReference type="ARBA" id="ARBA00023065"/>
    </source>
</evidence>
<evidence type="ECO:0000313" key="14">
    <source>
        <dbReference type="Ensembl" id="ENSCSAVP00000017909.1"/>
    </source>
</evidence>
<evidence type="ECO:0000256" key="1">
    <source>
        <dbReference type="ARBA" id="ARBA00004141"/>
    </source>
</evidence>
<keyword evidence="9 12" id="KW-0472">Membrane</keyword>
<dbReference type="InterPro" id="IPR003148">
    <property type="entry name" value="RCK_N"/>
</dbReference>
<dbReference type="AlphaFoldDB" id="H2ZJZ3"/>
<sequence>RMQFKLFVNESTMAERLRYYFVKNQTISLRIRLMKFLLKVITVVLYIMRAAMEDNPSWKNQYEFSWALIIWVERHPAIWVAQVVLAFISFLHEILNTFVHYKGNLSQQIFSFTWFVEVVCSFPFMASVSWGPLRCLFVPVYLNVWLAKTGLESMVNDLHRAAHKQQSAMFNQVLLLLSTLLCLFITCICGVEHLERAGKYYMDLFDAFWFVVVTFSTVGYGDITPTIWPSKLLVIAIIIAALSIIPSQVEQISFLWAERLRQGGEYSRQRAKTEKHVVVCATVLRMDVILDFLNEFYALPSLQKYYVVLLSPCELDGPLKNFLQVPIWAERVIYIQGSVLREVDLLRVKMDAAEACFILTSRQEMDRVAADEKTILRAMAVKDFAPKCPLFVHILRPESRLHVQFADTVLCDEEFKFVLLAMNSFIPGISTVITLLAHTSKGQCGATLIGVERSGDILINPGSKFILMNEDILFYICLTQEEDAIVVKGMHEKTPSRRINREKRNSVKKNEAYDMALLINHIIISAIINNPPFSIFKNSVGLFFRGWTYRTSRALSALRNLCTIMVNHVDIINVETREISINAELDEVFIDDTDHPRLHQQLYESKFCVIRKKTHFKCFSFCRTHIGFPPVSPYIGHFTPTMCHILKERARLCCIRLDRPCEHCRHSSALHYKWPTAPIIITAEFAAQSLFNVLIPLRAHYRPIRSIHPVVLLLEHSPENTFLNAISIFPMTYYMLGSMNGLDSLLNAGVTEAHSVIIIDRETSMYAEEAYMADSRQLVATQTMFRLFPRIPACLELTHASNMRFMHFVPPNPTIDPDQYRKVCIYYLSHERDREKSCSLPYLFREAFVSGKVFSSSMLDTLLYQSFVKGYLCTLLRVMLGLQYTSGSGHLATHTVTAQQHGKTYHEMFKMLSRRTGSIVFGIYRYE</sequence>
<dbReference type="PANTHER" id="PTHR10027:SF10">
    <property type="entry name" value="SLOWPOKE 2, ISOFORM D"/>
    <property type="match status" value="1"/>
</dbReference>
<dbReference type="InterPro" id="IPR003929">
    <property type="entry name" value="K_chnl_BK_asu"/>
</dbReference>
<dbReference type="PROSITE" id="PS51201">
    <property type="entry name" value="RCK_N"/>
    <property type="match status" value="1"/>
</dbReference>
<keyword evidence="10" id="KW-0407">Ion channel</keyword>
<organism evidence="14 15">
    <name type="scientific">Ciona savignyi</name>
    <name type="common">Pacific transparent sea squirt</name>
    <dbReference type="NCBI Taxonomy" id="51511"/>
    <lineage>
        <taxon>Eukaryota</taxon>
        <taxon>Metazoa</taxon>
        <taxon>Chordata</taxon>
        <taxon>Tunicata</taxon>
        <taxon>Ascidiacea</taxon>
        <taxon>Phlebobranchia</taxon>
        <taxon>Cionidae</taxon>
        <taxon>Ciona</taxon>
    </lineage>
</organism>
<dbReference type="Ensembl" id="ENSCSAVT00000018103.1">
    <property type="protein sequence ID" value="ENSCSAVP00000017909.1"/>
    <property type="gene ID" value="ENSCSAVG00000010537.1"/>
</dbReference>
<feature type="transmembrane region" description="Helical" evidence="12">
    <location>
        <begin position="203"/>
        <end position="221"/>
    </location>
</feature>
<dbReference type="Gene3D" id="1.10.287.70">
    <property type="match status" value="1"/>
</dbReference>
<name>H2ZJZ3_CIOSA</name>
<reference evidence="14" key="3">
    <citation type="submission" date="2025-09" db="UniProtKB">
        <authorList>
            <consortium name="Ensembl"/>
        </authorList>
    </citation>
    <scope>IDENTIFICATION</scope>
</reference>
<keyword evidence="4 12" id="KW-0812">Transmembrane</keyword>
<accession>H2ZJZ3</accession>
<keyword evidence="8" id="KW-0406">Ion transport</keyword>
<evidence type="ECO:0000256" key="3">
    <source>
        <dbReference type="ARBA" id="ARBA00022538"/>
    </source>
</evidence>
<dbReference type="Gene3D" id="3.40.50.720">
    <property type="entry name" value="NAD(P)-binding Rossmann-like Domain"/>
    <property type="match status" value="1"/>
</dbReference>
<evidence type="ECO:0000256" key="4">
    <source>
        <dbReference type="ARBA" id="ARBA00022692"/>
    </source>
</evidence>
<evidence type="ECO:0000256" key="5">
    <source>
        <dbReference type="ARBA" id="ARBA00022826"/>
    </source>
</evidence>
<keyword evidence="7 12" id="KW-1133">Transmembrane helix</keyword>
<comment type="catalytic activity">
    <reaction evidence="11">
        <text>K(+)(in) = K(+)(out)</text>
        <dbReference type="Rhea" id="RHEA:29463"/>
        <dbReference type="ChEBI" id="CHEBI:29103"/>
    </reaction>
</comment>
<evidence type="ECO:0000256" key="2">
    <source>
        <dbReference type="ARBA" id="ARBA00022448"/>
    </source>
</evidence>
<keyword evidence="3" id="KW-0633">Potassium transport</keyword>
<evidence type="ECO:0000256" key="9">
    <source>
        <dbReference type="ARBA" id="ARBA00023136"/>
    </source>
</evidence>
<dbReference type="GO" id="GO:0005886">
    <property type="term" value="C:plasma membrane"/>
    <property type="evidence" value="ECO:0007669"/>
    <property type="project" value="TreeGrafter"/>
</dbReference>
<feature type="domain" description="RCK N-terminal" evidence="13">
    <location>
        <begin position="274"/>
        <end position="410"/>
    </location>
</feature>
<dbReference type="GO" id="GO:0005228">
    <property type="term" value="F:intracellular sodium-activated potassium channel activity"/>
    <property type="evidence" value="ECO:0007669"/>
    <property type="project" value="TreeGrafter"/>
</dbReference>
<dbReference type="FunFam" id="3.40.50.720:FF:000034">
    <property type="entry name" value="Potassium channel subfamily T member 1"/>
    <property type="match status" value="1"/>
</dbReference>
<feature type="transmembrane region" description="Helical" evidence="12">
    <location>
        <begin position="64"/>
        <end position="91"/>
    </location>
</feature>
<keyword evidence="15" id="KW-1185">Reference proteome</keyword>
<reference evidence="14" key="2">
    <citation type="submission" date="2025-08" db="UniProtKB">
        <authorList>
            <consortium name="Ensembl"/>
        </authorList>
    </citation>
    <scope>IDENTIFICATION</scope>
</reference>
<dbReference type="InParanoid" id="H2ZJZ3"/>
<dbReference type="InterPro" id="IPR013099">
    <property type="entry name" value="K_chnl_dom"/>
</dbReference>
<dbReference type="Pfam" id="PF22614">
    <property type="entry name" value="Slo-like_RCK"/>
    <property type="match status" value="2"/>
</dbReference>
<evidence type="ECO:0000256" key="10">
    <source>
        <dbReference type="ARBA" id="ARBA00023303"/>
    </source>
</evidence>
<proteinExistence type="predicted"/>
<dbReference type="InterPro" id="IPR047871">
    <property type="entry name" value="K_chnl_Slo-like"/>
</dbReference>
<evidence type="ECO:0000256" key="11">
    <source>
        <dbReference type="ARBA" id="ARBA00034430"/>
    </source>
</evidence>
<evidence type="ECO:0000313" key="15">
    <source>
        <dbReference type="Proteomes" id="UP000007875"/>
    </source>
</evidence>
<dbReference type="Proteomes" id="UP000007875">
    <property type="component" value="Unassembled WGS sequence"/>
</dbReference>
<dbReference type="Pfam" id="PF07885">
    <property type="entry name" value="Ion_trans_2"/>
    <property type="match status" value="1"/>
</dbReference>
<evidence type="ECO:0000256" key="6">
    <source>
        <dbReference type="ARBA" id="ARBA00022958"/>
    </source>
</evidence>
<dbReference type="eggNOG" id="KOG3193">
    <property type="taxonomic scope" value="Eukaryota"/>
</dbReference>
<keyword evidence="5" id="KW-0631">Potassium channel</keyword>
<dbReference type="SUPFAM" id="SSF81324">
    <property type="entry name" value="Voltage-gated potassium channels"/>
    <property type="match status" value="1"/>
</dbReference>
<protein>
    <recommendedName>
        <fullName evidence="13">RCK N-terminal domain-containing protein</fullName>
    </recommendedName>
</protein>
<comment type="subcellular location">
    <subcellularLocation>
        <location evidence="1">Membrane</location>
        <topology evidence="1">Multi-pass membrane protein</topology>
    </subcellularLocation>
</comment>
<evidence type="ECO:0000259" key="13">
    <source>
        <dbReference type="PROSITE" id="PS51201"/>
    </source>
</evidence>
<feature type="transmembrane region" description="Helical" evidence="12">
    <location>
        <begin position="33"/>
        <end position="52"/>
    </location>
</feature>
<keyword evidence="2" id="KW-0813">Transport</keyword>
<keyword evidence="6" id="KW-0630">Potassium</keyword>
<dbReference type="OMA" id="GMCSIEH"/>
<feature type="transmembrane region" description="Helical" evidence="12">
    <location>
        <begin position="112"/>
        <end position="133"/>
    </location>
</feature>
<reference evidence="15" key="1">
    <citation type="submission" date="2003-08" db="EMBL/GenBank/DDBJ databases">
        <authorList>
            <person name="Birren B."/>
            <person name="Nusbaum C."/>
            <person name="Abebe A."/>
            <person name="Abouelleil A."/>
            <person name="Adekoya E."/>
            <person name="Ait-zahra M."/>
            <person name="Allen N."/>
            <person name="Allen T."/>
            <person name="An P."/>
            <person name="Anderson M."/>
            <person name="Anderson S."/>
            <person name="Arachchi H."/>
            <person name="Armbruster J."/>
            <person name="Bachantsang P."/>
            <person name="Baldwin J."/>
            <person name="Barry A."/>
            <person name="Bayul T."/>
            <person name="Blitshsteyn B."/>
            <person name="Bloom T."/>
            <person name="Blye J."/>
            <person name="Boguslavskiy L."/>
            <person name="Borowsky M."/>
            <person name="Boukhgalter B."/>
            <person name="Brunache A."/>
            <person name="Butler J."/>
            <person name="Calixte N."/>
            <person name="Calvo S."/>
            <person name="Camarata J."/>
            <person name="Campo K."/>
            <person name="Chang J."/>
            <person name="Cheshatsang Y."/>
            <person name="Citroen M."/>
            <person name="Collymore A."/>
            <person name="Considine T."/>
            <person name="Cook A."/>
            <person name="Cooke P."/>
            <person name="Corum B."/>
            <person name="Cuomo C."/>
            <person name="David R."/>
            <person name="Dawoe T."/>
            <person name="Degray S."/>
            <person name="Dodge S."/>
            <person name="Dooley K."/>
            <person name="Dorje P."/>
            <person name="Dorjee K."/>
            <person name="Dorris L."/>
            <person name="Duffey N."/>
            <person name="Dupes A."/>
            <person name="Elkins T."/>
            <person name="Engels R."/>
            <person name="Erickson J."/>
            <person name="Farina A."/>
            <person name="Faro S."/>
            <person name="Ferreira P."/>
            <person name="Fischer H."/>
            <person name="Fitzgerald M."/>
            <person name="Foley K."/>
            <person name="Gage D."/>
            <person name="Galagan J."/>
            <person name="Gearin G."/>
            <person name="Gnerre S."/>
            <person name="Gnirke A."/>
            <person name="Goyette A."/>
            <person name="Graham J."/>
            <person name="Grandbois E."/>
            <person name="Gyaltsen K."/>
            <person name="Hafez N."/>
            <person name="Hagopian D."/>
            <person name="Hagos B."/>
            <person name="Hall J."/>
            <person name="Hatcher B."/>
            <person name="Heller A."/>
            <person name="Higgins H."/>
            <person name="Honan T."/>
            <person name="Horn A."/>
            <person name="Houde N."/>
            <person name="Hughes L."/>
            <person name="Hulme W."/>
            <person name="Husby E."/>
            <person name="Iliev I."/>
            <person name="Jaffe D."/>
            <person name="Jones C."/>
            <person name="Kamal M."/>
            <person name="Kamat A."/>
            <person name="Kamvysselis M."/>
            <person name="Karlsson E."/>
            <person name="Kells C."/>
            <person name="Kieu A."/>
            <person name="Kisner P."/>
            <person name="Kodira C."/>
            <person name="Kulbokas E."/>
            <person name="Labutti K."/>
            <person name="Lama D."/>
            <person name="Landers T."/>
            <person name="Leger J."/>
            <person name="Levine S."/>
            <person name="Lewis D."/>
            <person name="Lewis T."/>
            <person name="Lindblad-toh K."/>
            <person name="Liu X."/>
            <person name="Lokyitsang T."/>
            <person name="Lokyitsang Y."/>
            <person name="Lucien O."/>
            <person name="Lui A."/>
            <person name="Ma L.J."/>
            <person name="Mabbitt R."/>
            <person name="Macdonald J."/>
            <person name="Maclean C."/>
            <person name="Major J."/>
            <person name="Manning J."/>
            <person name="Marabella R."/>
            <person name="Maru K."/>
            <person name="Matthews C."/>
            <person name="Mauceli E."/>
            <person name="Mccarthy M."/>
            <person name="Mcdonough S."/>
            <person name="Mcghee T."/>
            <person name="Meldrim J."/>
            <person name="Meneus L."/>
            <person name="Mesirov J."/>
            <person name="Mihalev A."/>
            <person name="Mihova T."/>
            <person name="Mikkelsen T."/>
            <person name="Mlenga V."/>
            <person name="Moru K."/>
            <person name="Mozes J."/>
            <person name="Mulrain L."/>
            <person name="Munson G."/>
            <person name="Naylor J."/>
            <person name="Newes C."/>
            <person name="Nguyen C."/>
            <person name="Nguyen N."/>
            <person name="Nguyen T."/>
            <person name="Nicol R."/>
            <person name="Nielsen C."/>
            <person name="Nizzari M."/>
            <person name="Norbu C."/>
            <person name="Norbu N."/>
            <person name="O'donnell P."/>
            <person name="Okoawo O."/>
            <person name="O'leary S."/>
            <person name="Omotosho B."/>
            <person name="O'neill K."/>
            <person name="Osman S."/>
            <person name="Parker S."/>
            <person name="Perrin D."/>
            <person name="Phunkhang P."/>
            <person name="Piqani B."/>
            <person name="Purcell S."/>
            <person name="Rachupka T."/>
            <person name="Ramasamy U."/>
            <person name="Rameau R."/>
            <person name="Ray V."/>
            <person name="Raymond C."/>
            <person name="Retta R."/>
            <person name="Richardson S."/>
            <person name="Rise C."/>
            <person name="Rodriguez J."/>
            <person name="Rogers J."/>
            <person name="Rogov P."/>
            <person name="Rutman M."/>
            <person name="Schupbach R."/>
            <person name="Seaman C."/>
            <person name="Settipalli S."/>
            <person name="Sharpe T."/>
            <person name="Sheridan J."/>
            <person name="Sherpa N."/>
            <person name="Shi J."/>
            <person name="Smirnov S."/>
            <person name="Smith C."/>
            <person name="Sougnez C."/>
            <person name="Spencer B."/>
            <person name="Stalker J."/>
            <person name="Stange-thomann N."/>
            <person name="Stavropoulos S."/>
            <person name="Stetson K."/>
            <person name="Stone C."/>
            <person name="Stone S."/>
            <person name="Stubbs M."/>
            <person name="Talamas J."/>
            <person name="Tchuinga P."/>
            <person name="Tenzing P."/>
            <person name="Tesfaye S."/>
            <person name="Theodore J."/>
            <person name="Thoulutsang Y."/>
            <person name="Topham K."/>
            <person name="Towey S."/>
            <person name="Tsamla T."/>
            <person name="Tsomo N."/>
            <person name="Vallee D."/>
            <person name="Vassiliev H."/>
            <person name="Venkataraman V."/>
            <person name="Vinson J."/>
            <person name="Vo A."/>
            <person name="Wade C."/>
            <person name="Wang S."/>
            <person name="Wangchuk T."/>
            <person name="Wangdi T."/>
            <person name="Whittaker C."/>
            <person name="Wilkinson J."/>
            <person name="Wu Y."/>
            <person name="Wyman D."/>
            <person name="Yadav S."/>
            <person name="Yang S."/>
            <person name="Yang X."/>
            <person name="Yeager S."/>
            <person name="Yee E."/>
            <person name="Young G."/>
            <person name="Zainoun J."/>
            <person name="Zembeck L."/>
            <person name="Zimmer A."/>
            <person name="Zody M."/>
            <person name="Lander E."/>
        </authorList>
    </citation>
    <scope>NUCLEOTIDE SEQUENCE [LARGE SCALE GENOMIC DNA]</scope>
</reference>
<dbReference type="PANTHER" id="PTHR10027">
    <property type="entry name" value="CALCIUM-ACTIVATED POTASSIUM CHANNEL ALPHA CHAIN"/>
    <property type="match status" value="1"/>
</dbReference>
<dbReference type="Pfam" id="PF03493">
    <property type="entry name" value="BK_channel_a"/>
    <property type="match status" value="1"/>
</dbReference>
<dbReference type="GO" id="GO:0015271">
    <property type="term" value="F:outward rectifier potassium channel activity"/>
    <property type="evidence" value="ECO:0007669"/>
    <property type="project" value="TreeGrafter"/>
</dbReference>
<evidence type="ECO:0000256" key="7">
    <source>
        <dbReference type="ARBA" id="ARBA00022989"/>
    </source>
</evidence>
<evidence type="ECO:0000256" key="12">
    <source>
        <dbReference type="SAM" id="Phobius"/>
    </source>
</evidence>
<dbReference type="FunFam" id="3.40.50.720:FF:000011">
    <property type="entry name" value="Potassium channel subfamily T member 1"/>
    <property type="match status" value="1"/>
</dbReference>